<evidence type="ECO:0000313" key="3">
    <source>
        <dbReference type="EMBL" id="MBU3029150.1"/>
    </source>
</evidence>
<keyword evidence="4" id="KW-1185">Reference proteome</keyword>
<dbReference type="Pfam" id="PF07995">
    <property type="entry name" value="GSDH"/>
    <property type="match status" value="1"/>
</dbReference>
<dbReference type="EMBL" id="JAHKNG010000003">
    <property type="protein sequence ID" value="MBU3029150.1"/>
    <property type="molecule type" value="Genomic_DNA"/>
</dbReference>
<feature type="domain" description="Glucose/Sorbosone dehydrogenase" evidence="2">
    <location>
        <begin position="63"/>
        <end position="392"/>
    </location>
</feature>
<keyword evidence="1" id="KW-0732">Signal</keyword>
<evidence type="ECO:0000256" key="1">
    <source>
        <dbReference type="SAM" id="SignalP"/>
    </source>
</evidence>
<proteinExistence type="predicted"/>
<organism evidence="3 4">
    <name type="scientific">Paracoccus marinaquae</name>
    <dbReference type="NCBI Taxonomy" id="2841926"/>
    <lineage>
        <taxon>Bacteria</taxon>
        <taxon>Pseudomonadati</taxon>
        <taxon>Pseudomonadota</taxon>
        <taxon>Alphaproteobacteria</taxon>
        <taxon>Rhodobacterales</taxon>
        <taxon>Paracoccaceae</taxon>
        <taxon>Paracoccus</taxon>
    </lineage>
</organism>
<gene>
    <name evidence="3" type="ORF">KNW02_03320</name>
</gene>
<accession>A0ABS6AEW8</accession>
<dbReference type="PROSITE" id="PS51257">
    <property type="entry name" value="PROKAR_LIPOPROTEIN"/>
    <property type="match status" value="1"/>
</dbReference>
<dbReference type="PANTHER" id="PTHR19328:SF75">
    <property type="entry name" value="ALDOSE SUGAR DEHYDROGENASE YLII"/>
    <property type="match status" value="1"/>
</dbReference>
<evidence type="ECO:0000313" key="4">
    <source>
        <dbReference type="Proteomes" id="UP001166191"/>
    </source>
</evidence>
<sequence length="397" mass="43173">MEHFVKRLTVFAFTALFAGCAMAQDFNESPPNGQDQTPAFDGQTRAPVLPARDLRRQVVVGGLEYPWGMAELPDGSWLVTERPGRLRMVSPDGKLSEPIEGLPPVDDRGQGGLLDVIVDEDFAQTRRLWVAFSEIHQYELSGTSVATGILSEDGRRIDGLQVLWGQEPWNSNIHLGARLVLDNDGGLFVTTGERGEIERPPATQDVGSTIGKVVRVDPLTGDPMGATGIEGAIPELWSYGHRNVQGAALGPDGALWTIEHGPRGGDELNRPEAGKNYGWPLVTYGTNYDGTPVGDGLTQMEGIEQPVYYWDPIVAPSGMIFYDGEMFPDWQGDLLFGGLSTQSLVQLKIADGRVIGEARHLWGEEGRIRDVDVARDGAIMLLIDAEDGAMIRVTPAD</sequence>
<evidence type="ECO:0000259" key="2">
    <source>
        <dbReference type="Pfam" id="PF07995"/>
    </source>
</evidence>
<name>A0ABS6AEW8_9RHOB</name>
<comment type="caution">
    <text evidence="3">The sequence shown here is derived from an EMBL/GenBank/DDBJ whole genome shotgun (WGS) entry which is preliminary data.</text>
</comment>
<protein>
    <submittedName>
        <fullName evidence="3">PQQ-dependent sugar dehydrogenase</fullName>
    </submittedName>
</protein>
<feature type="chain" id="PRO_5046503996" evidence="1">
    <location>
        <begin position="24"/>
        <end position="397"/>
    </location>
</feature>
<dbReference type="InterPro" id="IPR012938">
    <property type="entry name" value="Glc/Sorbosone_DH"/>
</dbReference>
<feature type="signal peptide" evidence="1">
    <location>
        <begin position="1"/>
        <end position="23"/>
    </location>
</feature>
<reference evidence="3" key="1">
    <citation type="submission" date="2021-06" db="EMBL/GenBank/DDBJ databases">
        <title>Paracoccus bacterium XHP0099 sp. nov., isolated from the surface waters of the Yellow Sea.</title>
        <authorList>
            <person name="Xue H."/>
            <person name="Zhang D."/>
        </authorList>
    </citation>
    <scope>NUCLEOTIDE SEQUENCE</scope>
    <source>
        <strain evidence="3">XHP0099</strain>
    </source>
</reference>
<dbReference type="PANTHER" id="PTHR19328">
    <property type="entry name" value="HEDGEHOG-INTERACTING PROTEIN"/>
    <property type="match status" value="1"/>
</dbReference>
<dbReference type="Proteomes" id="UP001166191">
    <property type="component" value="Unassembled WGS sequence"/>
</dbReference>